<gene>
    <name evidence="3" type="ORF">D0Z07_4357</name>
</gene>
<accession>A0A9P6VJE6</accession>
<dbReference type="PANTHER" id="PTHR43991">
    <property type="entry name" value="WD REPEAT PROTEIN (AFU_ORTHOLOGUE AFUA_8G05640)-RELATED"/>
    <property type="match status" value="1"/>
</dbReference>
<feature type="domain" description="DUF2415" evidence="2">
    <location>
        <begin position="332"/>
        <end position="369"/>
    </location>
</feature>
<dbReference type="Gene3D" id="2.130.10.10">
    <property type="entry name" value="YVTN repeat-like/Quinoprotein amine dehydrogenase"/>
    <property type="match status" value="1"/>
</dbReference>
<dbReference type="SUPFAM" id="SSF50978">
    <property type="entry name" value="WD40 repeat-like"/>
    <property type="match status" value="1"/>
</dbReference>
<feature type="region of interest" description="Disordered" evidence="1">
    <location>
        <begin position="461"/>
        <end position="494"/>
    </location>
</feature>
<evidence type="ECO:0000313" key="4">
    <source>
        <dbReference type="Proteomes" id="UP000785200"/>
    </source>
</evidence>
<feature type="compositionally biased region" description="Low complexity" evidence="1">
    <location>
        <begin position="567"/>
        <end position="583"/>
    </location>
</feature>
<dbReference type="InterPro" id="IPR015943">
    <property type="entry name" value="WD40/YVTN_repeat-like_dom_sf"/>
</dbReference>
<proteinExistence type="predicted"/>
<sequence length="677" mass="76203">MLPVLTSRTRYHATEDLILRSPRKYYRASIHTSHWQLRDLISSPEQDVVFYPSGQDVYSINTRTNEKAIVTSVDFTPRCLTVARGWLCCGGDVGRFAVVNLKDGKTVSESSLHLNLESDPDARLPLDLDPLRRVLTPNMAPYLRRTRNSYPLTAIEKKVGTELVNCTTLWFPKETISDGVYKSPVAVVANNDCTVSILYLEDEAEILDKLKFPDFVNRSVMSPDGTLLVTICDDPFLYLHYRRQKAALKGCINRNQEYEWIKWGRIQLEGQHRADKSNMRGSFAASFSKSGKYLAVATQYGMISVFDVGTMTQDGVEPLAIFTSSRPGRECGAIRSMEFSPEPFDLLAWTESSGRITVADVRNCFLSRQHVVIDSRADDVERILVSDGASEPVIDPRLRSFRTESPSLSSTTPDYLGLGLDRRQLGHLSRLMLDRQQTPLTPEELEVVSVSTLARRQRDEAAGTSAWGSIVRGQRQAATGASTNGEGSSTNDRRISTAGYPAALRDFINPERNAAASFRSFINERNQERDRRMQQQQEPRRRSSIILAAAEQSIERETLSSISTRNTPETTLERLTLTPPRLLDSPSNPWADSDPPYRSRHPTSPPVDRATRLRIEVEDDDRRDFAHRLRQPWRPIDDFNQTGIGGHDELTVNVRGVIRPGPIETMGCCWSPDGRIL</sequence>
<dbReference type="EMBL" id="VNKQ01000008">
    <property type="protein sequence ID" value="KAG0649067.1"/>
    <property type="molecule type" value="Genomic_DNA"/>
</dbReference>
<dbReference type="InterPro" id="IPR019417">
    <property type="entry name" value="DUF2415"/>
</dbReference>
<feature type="compositionally biased region" description="Polar residues" evidence="1">
    <location>
        <begin position="476"/>
        <end position="490"/>
    </location>
</feature>
<feature type="compositionally biased region" description="Basic and acidic residues" evidence="1">
    <location>
        <begin position="525"/>
        <end position="541"/>
    </location>
</feature>
<evidence type="ECO:0000313" key="3">
    <source>
        <dbReference type="EMBL" id="KAG0649067.1"/>
    </source>
</evidence>
<reference evidence="3" key="1">
    <citation type="submission" date="2019-07" db="EMBL/GenBank/DDBJ databases">
        <title>Hyphodiscus hymeniophilus genome sequencing and assembly.</title>
        <authorList>
            <person name="Kramer G."/>
            <person name="Nodwell J."/>
        </authorList>
    </citation>
    <scope>NUCLEOTIDE SEQUENCE</scope>
    <source>
        <strain evidence="3">ATCC 34498</strain>
    </source>
</reference>
<dbReference type="Proteomes" id="UP000785200">
    <property type="component" value="Unassembled WGS sequence"/>
</dbReference>
<keyword evidence="4" id="KW-1185">Reference proteome</keyword>
<protein>
    <recommendedName>
        <fullName evidence="2">DUF2415 domain-containing protein</fullName>
    </recommendedName>
</protein>
<comment type="caution">
    <text evidence="3">The sequence shown here is derived from an EMBL/GenBank/DDBJ whole genome shotgun (WGS) entry which is preliminary data.</text>
</comment>
<dbReference type="Pfam" id="PF10313">
    <property type="entry name" value="DUF2415"/>
    <property type="match status" value="1"/>
</dbReference>
<dbReference type="PANTHER" id="PTHR43991:SF9">
    <property type="entry name" value="DUF2415 DOMAIN-CONTAINING PROTEIN"/>
    <property type="match status" value="1"/>
</dbReference>
<dbReference type="InterPro" id="IPR036322">
    <property type="entry name" value="WD40_repeat_dom_sf"/>
</dbReference>
<dbReference type="OrthoDB" id="64353at2759"/>
<organism evidence="3 4">
    <name type="scientific">Hyphodiscus hymeniophilus</name>
    <dbReference type="NCBI Taxonomy" id="353542"/>
    <lineage>
        <taxon>Eukaryota</taxon>
        <taxon>Fungi</taxon>
        <taxon>Dikarya</taxon>
        <taxon>Ascomycota</taxon>
        <taxon>Pezizomycotina</taxon>
        <taxon>Leotiomycetes</taxon>
        <taxon>Helotiales</taxon>
        <taxon>Hyphodiscaceae</taxon>
        <taxon>Hyphodiscus</taxon>
    </lineage>
</organism>
<feature type="region of interest" description="Disordered" evidence="1">
    <location>
        <begin position="521"/>
        <end position="544"/>
    </location>
</feature>
<evidence type="ECO:0000259" key="2">
    <source>
        <dbReference type="Pfam" id="PF10313"/>
    </source>
</evidence>
<feature type="region of interest" description="Disordered" evidence="1">
    <location>
        <begin position="556"/>
        <end position="607"/>
    </location>
</feature>
<name>A0A9P6VJE6_9HELO</name>
<evidence type="ECO:0000256" key="1">
    <source>
        <dbReference type="SAM" id="MobiDB-lite"/>
    </source>
</evidence>
<dbReference type="AlphaFoldDB" id="A0A9P6VJE6"/>